<evidence type="ECO:0000313" key="2">
    <source>
        <dbReference type="Proteomes" id="UP000824890"/>
    </source>
</evidence>
<name>A0ABQ8AL06_BRANA</name>
<dbReference type="Proteomes" id="UP000824890">
    <property type="component" value="Unassembled WGS sequence"/>
</dbReference>
<feature type="non-terminal residue" evidence="1">
    <location>
        <position position="1"/>
    </location>
</feature>
<protein>
    <submittedName>
        <fullName evidence="1">Uncharacterized protein</fullName>
    </submittedName>
</protein>
<sequence>PTNEPVANKKKRTLVSEENDCMKKEIPAKSGDDGFWHALMEAMKTLTAKVGSMDTVITEKMLTAVDTKTDAKSWSNRAGTWQANINFRKEIAKLRKKMQAIAPKNDAHFVNQEDEVNINDPVSVLLPLLSKLNLYVFYILKLLWMVQDMAPSHLDAVVQCMVRKKAKIPRLKNVKKEKNVVPQLRDSAETWSSSEDKNKYGKLDATLDQLVASFLDGPLKTRKPQLTKTQVYPYVGKSTVKRIITSDSI</sequence>
<evidence type="ECO:0000313" key="1">
    <source>
        <dbReference type="EMBL" id="KAH0893083.1"/>
    </source>
</evidence>
<dbReference type="EMBL" id="JAGKQM010000013">
    <property type="protein sequence ID" value="KAH0893083.1"/>
    <property type="molecule type" value="Genomic_DNA"/>
</dbReference>
<proteinExistence type="predicted"/>
<keyword evidence="2" id="KW-1185">Reference proteome</keyword>
<accession>A0ABQ8AL06</accession>
<comment type="caution">
    <text evidence="1">The sequence shown here is derived from an EMBL/GenBank/DDBJ whole genome shotgun (WGS) entry which is preliminary data.</text>
</comment>
<organism evidence="1 2">
    <name type="scientific">Brassica napus</name>
    <name type="common">Rape</name>
    <dbReference type="NCBI Taxonomy" id="3708"/>
    <lineage>
        <taxon>Eukaryota</taxon>
        <taxon>Viridiplantae</taxon>
        <taxon>Streptophyta</taxon>
        <taxon>Embryophyta</taxon>
        <taxon>Tracheophyta</taxon>
        <taxon>Spermatophyta</taxon>
        <taxon>Magnoliopsida</taxon>
        <taxon>eudicotyledons</taxon>
        <taxon>Gunneridae</taxon>
        <taxon>Pentapetalae</taxon>
        <taxon>rosids</taxon>
        <taxon>malvids</taxon>
        <taxon>Brassicales</taxon>
        <taxon>Brassicaceae</taxon>
        <taxon>Brassiceae</taxon>
        <taxon>Brassica</taxon>
    </lineage>
</organism>
<reference evidence="1 2" key="1">
    <citation type="submission" date="2021-05" db="EMBL/GenBank/DDBJ databases">
        <title>Genome Assembly of Synthetic Allotetraploid Brassica napus Reveals Homoeologous Exchanges between Subgenomes.</title>
        <authorList>
            <person name="Davis J.T."/>
        </authorList>
    </citation>
    <scope>NUCLEOTIDE SEQUENCE [LARGE SCALE GENOMIC DNA]</scope>
    <source>
        <strain evidence="2">cv. Da-Ae</strain>
        <tissue evidence="1">Seedling</tissue>
    </source>
</reference>
<gene>
    <name evidence="1" type="ORF">HID58_055512</name>
</gene>